<reference evidence="2 3" key="1">
    <citation type="journal article" date="2014" name="Antonie Van Leeuwenhoek">
        <title>Hyphomonas beringensis sp. nov. and Hyphomonas chukchiensis sp. nov., isolated from surface seawater of the Bering Sea and Chukchi Sea.</title>
        <authorList>
            <person name="Li C."/>
            <person name="Lai Q."/>
            <person name="Li G."/>
            <person name="Dong C."/>
            <person name="Wang J."/>
            <person name="Liao Y."/>
            <person name="Shao Z."/>
        </authorList>
    </citation>
    <scope>NUCLEOTIDE SEQUENCE [LARGE SCALE GENOMIC DNA]</scope>
    <source>
        <strain evidence="2 3">22II1-22F38</strain>
    </source>
</reference>
<dbReference type="EMBL" id="AWFH01000061">
    <property type="protein sequence ID" value="KCZ58280.1"/>
    <property type="molecule type" value="Genomic_DNA"/>
</dbReference>
<evidence type="ECO:0000313" key="3">
    <source>
        <dbReference type="Proteomes" id="UP000024547"/>
    </source>
</evidence>
<name>A0A059DXU4_9PROT</name>
<feature type="compositionally biased region" description="Pro residues" evidence="1">
    <location>
        <begin position="100"/>
        <end position="109"/>
    </location>
</feature>
<accession>A0A059DXU4</accession>
<sequence length="255" mass="29011">MMAGMRSLSPDAEIFLEDSWMMLGNIFASLLDLSRRSVGQSVTRRYYNFVLRRLRAGEAMLRRMILMLALTLEVEPILPRAQSKPSGPDAPVSPADSAPRPEPFGPRTPTPFLLWEADASRRQTERFAEPPRIWTLGMDWKLLPSELRALKAAEAPAAISLQPLQLRLKRLELAFRDPDAAARRLARWRARQAGLRTLWRAQYECGEAEPKAPFGRTSPLGRARRLASRTTLPADYRQWLDDLDIYARDELINSS</sequence>
<dbReference type="Proteomes" id="UP000024547">
    <property type="component" value="Unassembled WGS sequence"/>
</dbReference>
<gene>
    <name evidence="2" type="ORF">HY36_10495</name>
</gene>
<evidence type="ECO:0000313" key="2">
    <source>
        <dbReference type="EMBL" id="KCZ58280.1"/>
    </source>
</evidence>
<keyword evidence="3" id="KW-1185">Reference proteome</keyword>
<protein>
    <submittedName>
        <fullName evidence="2">Uncharacterized protein</fullName>
    </submittedName>
</protein>
<dbReference type="PATRIC" id="fig|1280948.3.peg.3226"/>
<proteinExistence type="predicted"/>
<feature type="region of interest" description="Disordered" evidence="1">
    <location>
        <begin position="80"/>
        <end position="110"/>
    </location>
</feature>
<organism evidence="2 3">
    <name type="scientific">Hyphomonas atlantica</name>
    <dbReference type="NCBI Taxonomy" id="1280948"/>
    <lineage>
        <taxon>Bacteria</taxon>
        <taxon>Pseudomonadati</taxon>
        <taxon>Pseudomonadota</taxon>
        <taxon>Alphaproteobacteria</taxon>
        <taxon>Hyphomonadales</taxon>
        <taxon>Hyphomonadaceae</taxon>
        <taxon>Hyphomonas</taxon>
    </lineage>
</organism>
<evidence type="ECO:0000256" key="1">
    <source>
        <dbReference type="SAM" id="MobiDB-lite"/>
    </source>
</evidence>
<feature type="compositionally biased region" description="Low complexity" evidence="1">
    <location>
        <begin position="85"/>
        <end position="98"/>
    </location>
</feature>
<dbReference type="AlphaFoldDB" id="A0A059DXU4"/>
<comment type="caution">
    <text evidence="2">The sequence shown here is derived from an EMBL/GenBank/DDBJ whole genome shotgun (WGS) entry which is preliminary data.</text>
</comment>